<evidence type="ECO:0000313" key="3">
    <source>
        <dbReference type="Proteomes" id="UP001501243"/>
    </source>
</evidence>
<dbReference type="PANTHER" id="PTHR36966:SF1">
    <property type="entry name" value="REP-ASSOCIATED TYROSINE TRANSPOSASE"/>
    <property type="match status" value="1"/>
</dbReference>
<dbReference type="EMBL" id="BAABGQ010000005">
    <property type="protein sequence ID" value="GAA4496277.1"/>
    <property type="molecule type" value="Genomic_DNA"/>
</dbReference>
<reference evidence="3" key="1">
    <citation type="journal article" date="2019" name="Int. J. Syst. Evol. Microbiol.">
        <title>The Global Catalogue of Microorganisms (GCM) 10K type strain sequencing project: providing services to taxonomists for standard genome sequencing and annotation.</title>
        <authorList>
            <consortium name="The Broad Institute Genomics Platform"/>
            <consortium name="The Broad Institute Genome Sequencing Center for Infectious Disease"/>
            <person name="Wu L."/>
            <person name="Ma J."/>
        </authorList>
    </citation>
    <scope>NUCLEOTIDE SEQUENCE [LARGE SCALE GENOMIC DNA]</scope>
    <source>
        <strain evidence="3">JCM 17841</strain>
    </source>
</reference>
<dbReference type="InterPro" id="IPR036515">
    <property type="entry name" value="Transposase_17_sf"/>
</dbReference>
<dbReference type="InterPro" id="IPR002686">
    <property type="entry name" value="Transposase_17"/>
</dbReference>
<accession>A0ABP8Q1Y3</accession>
<feature type="domain" description="Transposase IS200-like" evidence="1">
    <location>
        <begin position="16"/>
        <end position="178"/>
    </location>
</feature>
<proteinExistence type="predicted"/>
<keyword evidence="3" id="KW-1185">Reference proteome</keyword>
<gene>
    <name evidence="2" type="ORF">GCM10023172_09320</name>
</gene>
<dbReference type="PANTHER" id="PTHR36966">
    <property type="entry name" value="REP-ASSOCIATED TYROSINE TRANSPOSASE"/>
    <property type="match status" value="1"/>
</dbReference>
<dbReference type="SMART" id="SM01321">
    <property type="entry name" value="Y1_Tnp"/>
    <property type="match status" value="1"/>
</dbReference>
<sequence>MSNLIYYERYLPHRLPPGETIFITFRLAGSLPQEVLVRLQAEAQLAQQRSAPDVGLRYAEQKRYFGRFDALLDGSTHGPTWLGQPAVAAIVQQAIHYPDRKGYDLRCYCIMPNHVHLVVDLPDDAPPLAKTLQTLKGYSSFQANKLLGLSGAFWQAESYDHVVRSGELDRIISYVLENPVKAGLVDEWPKWPYSYLAPSNADFQSASE</sequence>
<dbReference type="SUPFAM" id="SSF143422">
    <property type="entry name" value="Transposase IS200-like"/>
    <property type="match status" value="1"/>
</dbReference>
<dbReference type="InterPro" id="IPR052715">
    <property type="entry name" value="RAYT_transposase"/>
</dbReference>
<dbReference type="Gene3D" id="3.30.70.1290">
    <property type="entry name" value="Transposase IS200-like"/>
    <property type="match status" value="1"/>
</dbReference>
<organism evidence="2 3">
    <name type="scientific">Hymenobacter ginsengisoli</name>
    <dbReference type="NCBI Taxonomy" id="1051626"/>
    <lineage>
        <taxon>Bacteria</taxon>
        <taxon>Pseudomonadati</taxon>
        <taxon>Bacteroidota</taxon>
        <taxon>Cytophagia</taxon>
        <taxon>Cytophagales</taxon>
        <taxon>Hymenobacteraceae</taxon>
        <taxon>Hymenobacter</taxon>
    </lineage>
</organism>
<name>A0ABP8Q1Y3_9BACT</name>
<protein>
    <submittedName>
        <fullName evidence="2">Transposase</fullName>
    </submittedName>
</protein>
<dbReference type="RefSeq" id="WP_208132334.1">
    <property type="nucleotide sequence ID" value="NZ_BAABGQ010000005.1"/>
</dbReference>
<evidence type="ECO:0000259" key="1">
    <source>
        <dbReference type="SMART" id="SM01321"/>
    </source>
</evidence>
<comment type="caution">
    <text evidence="2">The sequence shown here is derived from an EMBL/GenBank/DDBJ whole genome shotgun (WGS) entry which is preliminary data.</text>
</comment>
<dbReference type="Pfam" id="PF01797">
    <property type="entry name" value="Y1_Tnp"/>
    <property type="match status" value="1"/>
</dbReference>
<evidence type="ECO:0000313" key="2">
    <source>
        <dbReference type="EMBL" id="GAA4496277.1"/>
    </source>
</evidence>
<dbReference type="Proteomes" id="UP001501243">
    <property type="component" value="Unassembled WGS sequence"/>
</dbReference>